<dbReference type="EMBL" id="LXQA010000596">
    <property type="protein sequence ID" value="MCH80013.1"/>
    <property type="molecule type" value="Genomic_DNA"/>
</dbReference>
<gene>
    <name evidence="4" type="ORF">A2U01_0000775</name>
</gene>
<dbReference type="GO" id="GO:0003964">
    <property type="term" value="F:RNA-directed DNA polymerase activity"/>
    <property type="evidence" value="ECO:0007669"/>
    <property type="project" value="UniProtKB-KW"/>
</dbReference>
<dbReference type="Pfam" id="PF00078">
    <property type="entry name" value="RVT_1"/>
    <property type="match status" value="1"/>
</dbReference>
<feature type="non-terminal residue" evidence="4">
    <location>
        <position position="1207"/>
    </location>
</feature>
<organism evidence="4 5">
    <name type="scientific">Trifolium medium</name>
    <dbReference type="NCBI Taxonomy" id="97028"/>
    <lineage>
        <taxon>Eukaryota</taxon>
        <taxon>Viridiplantae</taxon>
        <taxon>Streptophyta</taxon>
        <taxon>Embryophyta</taxon>
        <taxon>Tracheophyta</taxon>
        <taxon>Spermatophyta</taxon>
        <taxon>Magnoliopsida</taxon>
        <taxon>eudicotyledons</taxon>
        <taxon>Gunneridae</taxon>
        <taxon>Pentapetalae</taxon>
        <taxon>rosids</taxon>
        <taxon>fabids</taxon>
        <taxon>Fabales</taxon>
        <taxon>Fabaceae</taxon>
        <taxon>Papilionoideae</taxon>
        <taxon>50 kb inversion clade</taxon>
        <taxon>NPAAA clade</taxon>
        <taxon>Hologalegina</taxon>
        <taxon>IRL clade</taxon>
        <taxon>Trifolieae</taxon>
        <taxon>Trifolium</taxon>
    </lineage>
</organism>
<keyword evidence="4" id="KW-0548">Nucleotidyltransferase</keyword>
<protein>
    <submittedName>
        <fullName evidence="4">LINE-1 reverse transcriptase like</fullName>
    </submittedName>
</protein>
<keyword evidence="2" id="KW-0472">Membrane</keyword>
<dbReference type="InterPro" id="IPR000477">
    <property type="entry name" value="RT_dom"/>
</dbReference>
<feature type="compositionally biased region" description="Polar residues" evidence="1">
    <location>
        <begin position="33"/>
        <end position="42"/>
    </location>
</feature>
<feature type="transmembrane region" description="Helical" evidence="2">
    <location>
        <begin position="915"/>
        <end position="937"/>
    </location>
</feature>
<keyword evidence="5" id="KW-1185">Reference proteome</keyword>
<feature type="region of interest" description="Disordered" evidence="1">
    <location>
        <begin position="1"/>
        <end position="42"/>
    </location>
</feature>
<dbReference type="InterPro" id="IPR005135">
    <property type="entry name" value="Endo/exonuclease/phosphatase"/>
</dbReference>
<comment type="caution">
    <text evidence="4">The sequence shown here is derived from an EMBL/GenBank/DDBJ whole genome shotgun (WGS) entry which is preliminary data.</text>
</comment>
<dbReference type="PROSITE" id="PS50878">
    <property type="entry name" value="RT_POL"/>
    <property type="match status" value="1"/>
</dbReference>
<name>A0A392LYH2_9FABA</name>
<evidence type="ECO:0000259" key="3">
    <source>
        <dbReference type="PROSITE" id="PS50878"/>
    </source>
</evidence>
<dbReference type="SUPFAM" id="SSF56219">
    <property type="entry name" value="DNase I-like"/>
    <property type="match status" value="1"/>
</dbReference>
<evidence type="ECO:0000313" key="5">
    <source>
        <dbReference type="Proteomes" id="UP000265520"/>
    </source>
</evidence>
<feature type="compositionally biased region" description="Basic and acidic residues" evidence="1">
    <location>
        <begin position="21"/>
        <end position="32"/>
    </location>
</feature>
<feature type="domain" description="Reverse transcriptase" evidence="3">
    <location>
        <begin position="606"/>
        <end position="884"/>
    </location>
</feature>
<reference evidence="4 5" key="1">
    <citation type="journal article" date="2018" name="Front. Plant Sci.">
        <title>Red Clover (Trifolium pratense) and Zigzag Clover (T. medium) - A Picture of Genomic Similarities and Differences.</title>
        <authorList>
            <person name="Dluhosova J."/>
            <person name="Istvanek J."/>
            <person name="Nedelnik J."/>
            <person name="Repkova J."/>
        </authorList>
    </citation>
    <scope>NUCLEOTIDE SEQUENCE [LARGE SCALE GENOMIC DNA]</scope>
    <source>
        <strain evidence="5">cv. 10/8</strain>
        <tissue evidence="4">Leaf</tissue>
    </source>
</reference>
<sequence length="1207" mass="137431">MSRPTRKKSRKNNRGGKRIAVRLESDSIHNSEDQPISNSDADNATADFNLEVVLPCISAGREGSGMSNFLQLDGSVGRESRVDLVIPVREEVEAVKLIGIEEEVGLIFHGGDGEVLGRTVAMEGRDRAEKEEWKVKKRKVRDLISVEKVDFLALQETKLEAVSGSFCNSLWGSAECDWVALPAVGNSGGILSIWRKSLGSVVFSFSGDGFVGVCLDLVEKQVRCGVINVYAKCNLVDKRRLWSDILMTTRGFGGVVWCVVGDFNSVIDLTERRGVGSNVTNFPSREMVEFGQFLSDLELVDMPITGRQFTWSHPNGITMSRLDRILLSSDWFLLWGNPNVWVAPRDVSDHCPLILRYDSADWGAKPFRFNNFWLKNNQFKELIAKTWERQHVSGWMGYILKDRLKDLKVVIKRWNSETYGKPDVRKKMLVEHIKDLDVKSETTGISAEEVEMRKRLFVDLWTLLKSIDASIFQRSRSRWIKEGDANTSYFHARVNARGRRNLIVALQTENGLVEGPANVRQATVSFYKQHFSKEEWKRPTLDGVVFPVLSEENNSILTAPFTIEEIEGVVKECDGSRCPGPDGFNFAFIKEFWTLMKNDVRILFDQFHGNDCIPKCLLSYFLTLIPKVKSPQNLGDFRPISLLGCWYKLLAKVLASRLARVIGVLIPNTQSAFLKGRQLVEGVVVVNEVIDFAKKAGKDCLILKVDFEKAYDSVDWGFLDYMLGRFGFCAKWRAWMRACVCGGNLSVLVNGSPTEEFQIRRGLKQGDPLAPLLFLLVAEGLGGLMRRAVEINKFRPFLVGRGAASVSLLQYADDTLCIGEATVENLWVLKAVLRGFEMASGLKVNFWKSCVMGVNVHSDFMEMASDFLNCRIGRVPFKYLGLPVGSNPRKLSTWEPMLEVVRGRLRSWGNKYVSLGGRIVLINAVLSAIPIFFLSYLKMPNKVWREMVKMQRKFLWSGLSVRAKTCWVKWDDICRPKKEAGLGIRDLRLVNISLLAKWRWKLLSHEYEVWKEVVMARYGRDIIGKRNIGELDAPRTASSWWRDLCLLDSEDSWFMLALGKKVGRGDSTSFWNEVWAGNQSLRQRFPRLYGISTQQTDVIHSLGSFINGRWQWILAWRRQRFVWEEDQYREFVEVINSFVPTDDPDVWLWLGDGIQGFTVNSAFLLLENLVPNRRVLEPTEELVFDNLWKSAAPSKVCAFSWQLILDR</sequence>
<feature type="compositionally biased region" description="Basic residues" evidence="1">
    <location>
        <begin position="1"/>
        <end position="20"/>
    </location>
</feature>
<dbReference type="Pfam" id="PF03372">
    <property type="entry name" value="Exo_endo_phos"/>
    <property type="match status" value="1"/>
</dbReference>
<keyword evidence="2" id="KW-0812">Transmembrane</keyword>
<keyword evidence="4" id="KW-0695">RNA-directed DNA polymerase</keyword>
<evidence type="ECO:0000256" key="1">
    <source>
        <dbReference type="SAM" id="MobiDB-lite"/>
    </source>
</evidence>
<dbReference type="PANTHER" id="PTHR33116">
    <property type="entry name" value="REVERSE TRANSCRIPTASE ZINC-BINDING DOMAIN-CONTAINING PROTEIN-RELATED-RELATED"/>
    <property type="match status" value="1"/>
</dbReference>
<dbReference type="AlphaFoldDB" id="A0A392LYH2"/>
<dbReference type="Proteomes" id="UP000265520">
    <property type="component" value="Unassembled WGS sequence"/>
</dbReference>
<proteinExistence type="predicted"/>
<dbReference type="PANTHER" id="PTHR33116:SF78">
    <property type="entry name" value="OS12G0587133 PROTEIN"/>
    <property type="match status" value="1"/>
</dbReference>
<accession>A0A392LYH2</accession>
<keyword evidence="4" id="KW-0808">Transferase</keyword>
<dbReference type="Gene3D" id="3.60.10.10">
    <property type="entry name" value="Endonuclease/exonuclease/phosphatase"/>
    <property type="match status" value="1"/>
</dbReference>
<dbReference type="InterPro" id="IPR036691">
    <property type="entry name" value="Endo/exonu/phosph_ase_sf"/>
</dbReference>
<keyword evidence="2" id="KW-1133">Transmembrane helix</keyword>
<evidence type="ECO:0000313" key="4">
    <source>
        <dbReference type="EMBL" id="MCH80013.1"/>
    </source>
</evidence>
<evidence type="ECO:0000256" key="2">
    <source>
        <dbReference type="SAM" id="Phobius"/>
    </source>
</evidence>
<dbReference type="CDD" id="cd01650">
    <property type="entry name" value="RT_nLTR_like"/>
    <property type="match status" value="1"/>
</dbReference>